<evidence type="ECO:0000313" key="2">
    <source>
        <dbReference type="Proteomes" id="UP000095281"/>
    </source>
</evidence>
<evidence type="ECO:0000256" key="1">
    <source>
        <dbReference type="SAM" id="MobiDB-lite"/>
    </source>
</evidence>
<proteinExistence type="predicted"/>
<reference evidence="3" key="1">
    <citation type="submission" date="2016-11" db="UniProtKB">
        <authorList>
            <consortium name="WormBaseParasite"/>
        </authorList>
    </citation>
    <scope>IDENTIFICATION</scope>
</reference>
<dbReference type="WBParaSite" id="MhA1_Contig1349.frz3.gene5">
    <property type="protein sequence ID" value="MhA1_Contig1349.frz3.gene5"/>
    <property type="gene ID" value="MhA1_Contig1349.frz3.gene5"/>
</dbReference>
<organism evidence="2 3">
    <name type="scientific">Meloidogyne hapla</name>
    <name type="common">Root-knot nematode worm</name>
    <dbReference type="NCBI Taxonomy" id="6305"/>
    <lineage>
        <taxon>Eukaryota</taxon>
        <taxon>Metazoa</taxon>
        <taxon>Ecdysozoa</taxon>
        <taxon>Nematoda</taxon>
        <taxon>Chromadorea</taxon>
        <taxon>Rhabditida</taxon>
        <taxon>Tylenchina</taxon>
        <taxon>Tylenchomorpha</taxon>
        <taxon>Tylenchoidea</taxon>
        <taxon>Meloidogynidae</taxon>
        <taxon>Meloidogyninae</taxon>
        <taxon>Meloidogyne</taxon>
    </lineage>
</organism>
<dbReference type="OMA" id="MINHDIG"/>
<accession>A0A1I8B4X9</accession>
<dbReference type="Proteomes" id="UP000095281">
    <property type="component" value="Unplaced"/>
</dbReference>
<feature type="region of interest" description="Disordered" evidence="1">
    <location>
        <begin position="73"/>
        <end position="113"/>
    </location>
</feature>
<sequence>MINHDIGNSKAIVGERISTPPGLIPIPRSSAPTDQAIRVIRAFQSGVDRREQSLSGPSAARLREISRQLKLQVEREAVRSRSSSKASHTAEAHSRGHKNSKTPEGHNEAVSAV</sequence>
<protein>
    <submittedName>
        <fullName evidence="3">ATP_Ca_trans_C domain-containing protein</fullName>
    </submittedName>
</protein>
<dbReference type="AlphaFoldDB" id="A0A1I8B4X9"/>
<feature type="region of interest" description="Disordered" evidence="1">
    <location>
        <begin position="1"/>
        <end position="30"/>
    </location>
</feature>
<name>A0A1I8B4X9_MELHA</name>
<keyword evidence="2" id="KW-1185">Reference proteome</keyword>
<evidence type="ECO:0000313" key="3">
    <source>
        <dbReference type="WBParaSite" id="MhA1_Contig1349.frz3.gene5"/>
    </source>
</evidence>